<name>A0A386PN11_9SPIR</name>
<reference evidence="1 2" key="1">
    <citation type="journal article" date="2018" name="Infect. Genet. Evol.">
        <title>Genome-wide analysis of Borrelia turcica and 'Candidatus Borrelia tachyglossi' shows relapsing fever-like genomes with unique genomic links to Lyme disease Borrelia.</title>
        <authorList>
            <person name="Gofton A.W."/>
            <person name="Margos G."/>
            <person name="Fingerle V."/>
            <person name="Hepner S."/>
            <person name="Loh S.M."/>
            <person name="Ryan U."/>
            <person name="Irwin P."/>
            <person name="Oskam C.L."/>
        </authorList>
    </citation>
    <scope>NUCLEOTIDE SEQUENCE [LARGE SCALE GENOMIC DNA]</scope>
    <source>
        <strain evidence="1 2">IST7</strain>
        <plasmid evidence="1">lp32-A</plasmid>
    </source>
</reference>
<gene>
    <name evidence="1" type="ORF">DB313_05285</name>
</gene>
<evidence type="ECO:0000313" key="1">
    <source>
        <dbReference type="EMBL" id="AYE36914.1"/>
    </source>
</evidence>
<dbReference type="EMBL" id="CP028886">
    <property type="protein sequence ID" value="AYE36914.1"/>
    <property type="molecule type" value="Genomic_DNA"/>
</dbReference>
<proteinExistence type="predicted"/>
<dbReference type="Proteomes" id="UP000275571">
    <property type="component" value="Plasmid lp32-A"/>
</dbReference>
<dbReference type="KEGG" id="btur:DB313_05285"/>
<keyword evidence="2" id="KW-1185">Reference proteome</keyword>
<geneLocation type="plasmid" evidence="2">
    <name>lp32-a</name>
</geneLocation>
<dbReference type="AlphaFoldDB" id="A0A386PN11"/>
<accession>A0A386PN11</accession>
<keyword evidence="1" id="KW-0614">Plasmid</keyword>
<organism evidence="1 2">
    <name type="scientific">Borrelia turcica IST7</name>
    <dbReference type="NCBI Taxonomy" id="1104446"/>
    <lineage>
        <taxon>Bacteria</taxon>
        <taxon>Pseudomonadati</taxon>
        <taxon>Spirochaetota</taxon>
        <taxon>Spirochaetia</taxon>
        <taxon>Spirochaetales</taxon>
        <taxon>Borreliaceae</taxon>
        <taxon>Borrelia</taxon>
    </lineage>
</organism>
<dbReference type="RefSeq" id="WP_120104835.1">
    <property type="nucleotide sequence ID" value="NZ_CP028886.1"/>
</dbReference>
<evidence type="ECO:0000313" key="2">
    <source>
        <dbReference type="Proteomes" id="UP000275571"/>
    </source>
</evidence>
<protein>
    <submittedName>
        <fullName evidence="1">Uncharacterized protein</fullName>
    </submittedName>
</protein>
<sequence length="98" mass="11809">MKRVDFAKRVKEMEVGTSVEEMLDMYERKREWQEYLEVHGEGRDPNEVYDEWVNTTIVARLGKRLERAKRMGERLDSEFEKRIGKTKVKNKIKMKKGE</sequence>